<feature type="compositionally biased region" description="Polar residues" evidence="1">
    <location>
        <begin position="31"/>
        <end position="40"/>
    </location>
</feature>
<dbReference type="EMBL" id="MU005602">
    <property type="protein sequence ID" value="KAF2679662.1"/>
    <property type="molecule type" value="Genomic_DNA"/>
</dbReference>
<reference evidence="2" key="1">
    <citation type="journal article" date="2020" name="Stud. Mycol.">
        <title>101 Dothideomycetes genomes: a test case for predicting lifestyles and emergence of pathogens.</title>
        <authorList>
            <person name="Haridas S."/>
            <person name="Albert R."/>
            <person name="Binder M."/>
            <person name="Bloem J."/>
            <person name="Labutti K."/>
            <person name="Salamov A."/>
            <person name="Andreopoulos B."/>
            <person name="Baker S."/>
            <person name="Barry K."/>
            <person name="Bills G."/>
            <person name="Bluhm B."/>
            <person name="Cannon C."/>
            <person name="Castanera R."/>
            <person name="Culley D."/>
            <person name="Daum C."/>
            <person name="Ezra D."/>
            <person name="Gonzalez J."/>
            <person name="Henrissat B."/>
            <person name="Kuo A."/>
            <person name="Liang C."/>
            <person name="Lipzen A."/>
            <person name="Lutzoni F."/>
            <person name="Magnuson J."/>
            <person name="Mondo S."/>
            <person name="Nolan M."/>
            <person name="Ohm R."/>
            <person name="Pangilinan J."/>
            <person name="Park H.-J."/>
            <person name="Ramirez L."/>
            <person name="Alfaro M."/>
            <person name="Sun H."/>
            <person name="Tritt A."/>
            <person name="Yoshinaga Y."/>
            <person name="Zwiers L.-H."/>
            <person name="Turgeon B."/>
            <person name="Goodwin S."/>
            <person name="Spatafora J."/>
            <person name="Crous P."/>
            <person name="Grigoriev I."/>
        </authorList>
    </citation>
    <scope>NUCLEOTIDE SEQUENCE</scope>
    <source>
        <strain evidence="2">CBS 122367</strain>
    </source>
</reference>
<evidence type="ECO:0000313" key="2">
    <source>
        <dbReference type="EMBL" id="KAF2679662.1"/>
    </source>
</evidence>
<sequence>MVEILGLRLPFPVTPASALLSRLPTPKGTPWLSSNQPRQTDCTRSETRNALFPSPDP</sequence>
<dbReference type="OrthoDB" id="5314997at2759"/>
<accession>A0A6G1IN68</accession>
<organism evidence="2 3">
    <name type="scientific">Lentithecium fluviatile CBS 122367</name>
    <dbReference type="NCBI Taxonomy" id="1168545"/>
    <lineage>
        <taxon>Eukaryota</taxon>
        <taxon>Fungi</taxon>
        <taxon>Dikarya</taxon>
        <taxon>Ascomycota</taxon>
        <taxon>Pezizomycotina</taxon>
        <taxon>Dothideomycetes</taxon>
        <taxon>Pleosporomycetidae</taxon>
        <taxon>Pleosporales</taxon>
        <taxon>Massarineae</taxon>
        <taxon>Lentitheciaceae</taxon>
        <taxon>Lentithecium</taxon>
    </lineage>
</organism>
<protein>
    <submittedName>
        <fullName evidence="2">Uncharacterized protein</fullName>
    </submittedName>
</protein>
<evidence type="ECO:0000313" key="3">
    <source>
        <dbReference type="Proteomes" id="UP000799291"/>
    </source>
</evidence>
<dbReference type="Proteomes" id="UP000799291">
    <property type="component" value="Unassembled WGS sequence"/>
</dbReference>
<proteinExistence type="predicted"/>
<gene>
    <name evidence="2" type="ORF">K458DRAFT_422202</name>
</gene>
<name>A0A6G1IN68_9PLEO</name>
<dbReference type="AlphaFoldDB" id="A0A6G1IN68"/>
<keyword evidence="3" id="KW-1185">Reference proteome</keyword>
<evidence type="ECO:0000256" key="1">
    <source>
        <dbReference type="SAM" id="MobiDB-lite"/>
    </source>
</evidence>
<feature type="region of interest" description="Disordered" evidence="1">
    <location>
        <begin position="22"/>
        <end position="57"/>
    </location>
</feature>